<dbReference type="EMBL" id="JBBKAK010000001">
    <property type="protein sequence ID" value="MEJ8671682.1"/>
    <property type="molecule type" value="Genomic_DNA"/>
</dbReference>
<sequence>MSGTRPVRIVAALVNPRGPAPEAETVTLLNASPAPVDLTGRHLQDRLAGFPPCRRDRSRPAPASPSP</sequence>
<dbReference type="Proteomes" id="UP001376459">
    <property type="component" value="Unassembled WGS sequence"/>
</dbReference>
<reference evidence="2 3" key="1">
    <citation type="submission" date="2024-03" db="EMBL/GenBank/DDBJ databases">
        <title>Novel Streptomyces species of biotechnological and ecological value are a feature of Machair soil.</title>
        <authorList>
            <person name="Prole J.R."/>
            <person name="Goodfellow M."/>
            <person name="Allenby N."/>
            <person name="Ward A.C."/>
        </authorList>
    </citation>
    <scope>NUCLEOTIDE SEQUENCE [LARGE SCALE GENOMIC DNA]</scope>
    <source>
        <strain evidence="2 3">MS1.AVA.1</strain>
    </source>
</reference>
<evidence type="ECO:0000313" key="2">
    <source>
        <dbReference type="EMBL" id="MEJ8671682.1"/>
    </source>
</evidence>
<organism evidence="2 3">
    <name type="scientific">Streptomyces machairae</name>
    <dbReference type="NCBI Taxonomy" id="3134109"/>
    <lineage>
        <taxon>Bacteria</taxon>
        <taxon>Bacillati</taxon>
        <taxon>Actinomycetota</taxon>
        <taxon>Actinomycetes</taxon>
        <taxon>Kitasatosporales</taxon>
        <taxon>Streptomycetaceae</taxon>
        <taxon>Streptomyces</taxon>
    </lineage>
</organism>
<gene>
    <name evidence="2" type="ORF">WKI71_35035</name>
</gene>
<keyword evidence="3" id="KW-1185">Reference proteome</keyword>
<comment type="caution">
    <text evidence="2">The sequence shown here is derived from an EMBL/GenBank/DDBJ whole genome shotgun (WGS) entry which is preliminary data.</text>
</comment>
<name>A0ABU8US05_9ACTN</name>
<feature type="region of interest" description="Disordered" evidence="1">
    <location>
        <begin position="47"/>
        <end position="67"/>
    </location>
</feature>
<accession>A0ABU8US05</accession>
<protein>
    <submittedName>
        <fullName evidence="2">Uncharacterized protein</fullName>
    </submittedName>
</protein>
<evidence type="ECO:0000313" key="3">
    <source>
        <dbReference type="Proteomes" id="UP001376459"/>
    </source>
</evidence>
<evidence type="ECO:0000256" key="1">
    <source>
        <dbReference type="SAM" id="MobiDB-lite"/>
    </source>
</evidence>
<proteinExistence type="predicted"/>